<keyword evidence="12" id="KW-1185">Reference proteome</keyword>
<dbReference type="InterPro" id="IPR000477">
    <property type="entry name" value="RT_dom"/>
</dbReference>
<sequence length="345" mass="39957">MNKKQKKELVQNWEIFFIDRGVSEHLVDQYVKYVERLVESNLPVIFEIEHLSKLIGIDLFDLHKIVGNPNYFYREFTIPKKRGGTRTVTAPYPSLLMCQTWIYENILKPVPVHFCSHAYRENKSIITNATPHLNQKALLKMDMKDFFPSIPINWVINLFSQLGYPNNISYYLARICCFDNALPQGASTSPALSNILLRNLDSRLYKLSKSYNLNYTRYADDMAFSGHYIPHKIIGIIERIISDYGLLVNSDKTTLIVGDKQKIVTGISVKGNSLALPRSSKRLIKQEIHYIKQYGLVSHISKLKIKNPYYLQSLEGKLRFWLQIEPESDVASENLYFIKSLLNNK</sequence>
<proteinExistence type="inferred from homology"/>
<keyword evidence="5" id="KW-0460">Magnesium</keyword>
<dbReference type="SUPFAM" id="SSF56672">
    <property type="entry name" value="DNA/RNA polymerases"/>
    <property type="match status" value="1"/>
</dbReference>
<gene>
    <name evidence="11" type="ORF">LRP50_14450</name>
</gene>
<dbReference type="CDD" id="cd03487">
    <property type="entry name" value="RT_Bac_retron_II"/>
    <property type="match status" value="1"/>
</dbReference>
<name>A0ABT5R3I9_9GAMM</name>
<evidence type="ECO:0000256" key="8">
    <source>
        <dbReference type="ARBA" id="ARBA00034120"/>
    </source>
</evidence>
<dbReference type="InterPro" id="IPR051083">
    <property type="entry name" value="GrpII_Intron_Splice-Mob/Def"/>
</dbReference>
<evidence type="ECO:0000256" key="1">
    <source>
        <dbReference type="ARBA" id="ARBA00012493"/>
    </source>
</evidence>
<feature type="domain" description="Reverse transcriptase" evidence="10">
    <location>
        <begin position="59"/>
        <end position="269"/>
    </location>
</feature>
<comment type="similarity">
    <text evidence="8">Belongs to the bacterial reverse transcriptase family.</text>
</comment>
<dbReference type="Pfam" id="PF00078">
    <property type="entry name" value="RVT_1"/>
    <property type="match status" value="1"/>
</dbReference>
<dbReference type="PRINTS" id="PR00866">
    <property type="entry name" value="RNADNAPOLMS"/>
</dbReference>
<keyword evidence="3" id="KW-0548">Nucleotidyltransferase</keyword>
<evidence type="ECO:0000256" key="3">
    <source>
        <dbReference type="ARBA" id="ARBA00022695"/>
    </source>
</evidence>
<dbReference type="EMBL" id="JAJUBC010000016">
    <property type="protein sequence ID" value="MDD1794336.1"/>
    <property type="molecule type" value="Genomic_DNA"/>
</dbReference>
<dbReference type="InterPro" id="IPR000123">
    <property type="entry name" value="Reverse_transcriptase_msDNA"/>
</dbReference>
<evidence type="ECO:0000256" key="7">
    <source>
        <dbReference type="ARBA" id="ARBA00023118"/>
    </source>
</evidence>
<dbReference type="EC" id="2.7.7.49" evidence="1"/>
<evidence type="ECO:0000256" key="9">
    <source>
        <dbReference type="ARBA" id="ARBA00048173"/>
    </source>
</evidence>
<dbReference type="PANTHER" id="PTHR34047:SF7">
    <property type="entry name" value="RNA-DIRECTED DNA POLYMERASE"/>
    <property type="match status" value="1"/>
</dbReference>
<organism evidence="11 12">
    <name type="scientific">Enterovibrio gelatinilyticus</name>
    <dbReference type="NCBI Taxonomy" id="2899819"/>
    <lineage>
        <taxon>Bacteria</taxon>
        <taxon>Pseudomonadati</taxon>
        <taxon>Pseudomonadota</taxon>
        <taxon>Gammaproteobacteria</taxon>
        <taxon>Vibrionales</taxon>
        <taxon>Vibrionaceae</taxon>
        <taxon>Enterovibrio</taxon>
    </lineage>
</organism>
<comment type="catalytic activity">
    <reaction evidence="9">
        <text>DNA(n) + a 2'-deoxyribonucleoside 5'-triphosphate = DNA(n+1) + diphosphate</text>
        <dbReference type="Rhea" id="RHEA:22508"/>
        <dbReference type="Rhea" id="RHEA-COMP:17339"/>
        <dbReference type="Rhea" id="RHEA-COMP:17340"/>
        <dbReference type="ChEBI" id="CHEBI:33019"/>
        <dbReference type="ChEBI" id="CHEBI:61560"/>
        <dbReference type="ChEBI" id="CHEBI:173112"/>
        <dbReference type="EC" id="2.7.7.49"/>
    </reaction>
</comment>
<keyword evidence="6 11" id="KW-0695">RNA-directed DNA polymerase</keyword>
<dbReference type="RefSeq" id="WP_274165166.1">
    <property type="nucleotide sequence ID" value="NZ_JAJUBC010000016.1"/>
</dbReference>
<keyword evidence="4" id="KW-0479">Metal-binding</keyword>
<keyword evidence="7" id="KW-0051">Antiviral defense</keyword>
<dbReference type="PANTHER" id="PTHR34047">
    <property type="entry name" value="NUCLEAR INTRON MATURASE 1, MITOCHONDRIAL-RELATED"/>
    <property type="match status" value="1"/>
</dbReference>
<evidence type="ECO:0000256" key="6">
    <source>
        <dbReference type="ARBA" id="ARBA00022918"/>
    </source>
</evidence>
<dbReference type="InterPro" id="IPR043502">
    <property type="entry name" value="DNA/RNA_pol_sf"/>
</dbReference>
<dbReference type="PROSITE" id="PS50878">
    <property type="entry name" value="RT_POL"/>
    <property type="match status" value="1"/>
</dbReference>
<reference evidence="11" key="1">
    <citation type="submission" date="2021-12" db="EMBL/GenBank/DDBJ databases">
        <title>Enterovibrio ZSDZ35 sp. nov. and Enterovibrio ZSDZ42 sp. nov., isolated from coastal seawater in Qingdao.</title>
        <authorList>
            <person name="Zhang P."/>
        </authorList>
    </citation>
    <scope>NUCLEOTIDE SEQUENCE</scope>
    <source>
        <strain evidence="11">ZSDZ42</strain>
    </source>
</reference>
<dbReference type="Proteomes" id="UP001149400">
    <property type="component" value="Unassembled WGS sequence"/>
</dbReference>
<protein>
    <recommendedName>
        <fullName evidence="1">RNA-directed DNA polymerase</fullName>
        <ecNumber evidence="1">2.7.7.49</ecNumber>
    </recommendedName>
</protein>
<comment type="caution">
    <text evidence="11">The sequence shown here is derived from an EMBL/GenBank/DDBJ whole genome shotgun (WGS) entry which is preliminary data.</text>
</comment>
<evidence type="ECO:0000256" key="2">
    <source>
        <dbReference type="ARBA" id="ARBA00022679"/>
    </source>
</evidence>
<accession>A0ABT5R3I9</accession>
<evidence type="ECO:0000313" key="11">
    <source>
        <dbReference type="EMBL" id="MDD1794336.1"/>
    </source>
</evidence>
<evidence type="ECO:0000259" key="10">
    <source>
        <dbReference type="PROSITE" id="PS50878"/>
    </source>
</evidence>
<evidence type="ECO:0000256" key="4">
    <source>
        <dbReference type="ARBA" id="ARBA00022723"/>
    </source>
</evidence>
<dbReference type="GO" id="GO:0003964">
    <property type="term" value="F:RNA-directed DNA polymerase activity"/>
    <property type="evidence" value="ECO:0007669"/>
    <property type="project" value="UniProtKB-KW"/>
</dbReference>
<keyword evidence="2" id="KW-0808">Transferase</keyword>
<evidence type="ECO:0000313" key="12">
    <source>
        <dbReference type="Proteomes" id="UP001149400"/>
    </source>
</evidence>
<evidence type="ECO:0000256" key="5">
    <source>
        <dbReference type="ARBA" id="ARBA00022842"/>
    </source>
</evidence>